<feature type="domain" description="Peptidase M16 C-terminal" evidence="10">
    <location>
        <begin position="282"/>
        <end position="476"/>
    </location>
</feature>
<dbReference type="InParanoid" id="A0A369K2V2"/>
<dbReference type="Gene3D" id="3.30.830.10">
    <property type="entry name" value="Metalloenzyme, LuxS/M16 peptidase-like"/>
    <property type="match status" value="4"/>
</dbReference>
<evidence type="ECO:0000259" key="9">
    <source>
        <dbReference type="Pfam" id="PF00675"/>
    </source>
</evidence>
<keyword evidence="14" id="KW-1185">Reference proteome</keyword>
<dbReference type="GO" id="GO:0004222">
    <property type="term" value="F:metalloendopeptidase activity"/>
    <property type="evidence" value="ECO:0007669"/>
    <property type="project" value="InterPro"/>
</dbReference>
<dbReference type="Pfam" id="PF16187">
    <property type="entry name" value="Peptidase_M16_M"/>
    <property type="match status" value="1"/>
</dbReference>
<accession>A0A369K2V2</accession>
<keyword evidence="5" id="KW-0862">Zinc</keyword>
<evidence type="ECO:0000259" key="10">
    <source>
        <dbReference type="Pfam" id="PF05193"/>
    </source>
</evidence>
<evidence type="ECO:0000256" key="6">
    <source>
        <dbReference type="ARBA" id="ARBA00023049"/>
    </source>
</evidence>
<keyword evidence="3" id="KW-0479">Metal-binding</keyword>
<comment type="caution">
    <text evidence="13">The sequence shown here is derived from an EMBL/GenBank/DDBJ whole genome shotgun (WGS) entry which is preliminary data.</text>
</comment>
<dbReference type="Pfam" id="PF22456">
    <property type="entry name" value="PqqF-like_C_4"/>
    <property type="match status" value="1"/>
</dbReference>
<dbReference type="STRING" id="39966.A0A369K2V2"/>
<dbReference type="PROSITE" id="PS00143">
    <property type="entry name" value="INSULINASE"/>
    <property type="match status" value="1"/>
</dbReference>
<dbReference type="AlphaFoldDB" id="A0A369K2V2"/>
<organism evidence="13 14">
    <name type="scientific">Hypsizygus marmoreus</name>
    <name type="common">White beech mushroom</name>
    <name type="synonym">Agaricus marmoreus</name>
    <dbReference type="NCBI Taxonomy" id="39966"/>
    <lineage>
        <taxon>Eukaryota</taxon>
        <taxon>Fungi</taxon>
        <taxon>Dikarya</taxon>
        <taxon>Basidiomycota</taxon>
        <taxon>Agaricomycotina</taxon>
        <taxon>Agaricomycetes</taxon>
        <taxon>Agaricomycetidae</taxon>
        <taxon>Agaricales</taxon>
        <taxon>Tricholomatineae</taxon>
        <taxon>Lyophyllaceae</taxon>
        <taxon>Hypsizygus</taxon>
    </lineage>
</organism>
<keyword evidence="4" id="KW-0378">Hydrolase</keyword>
<dbReference type="GO" id="GO:0051603">
    <property type="term" value="P:proteolysis involved in protein catabolic process"/>
    <property type="evidence" value="ECO:0007669"/>
    <property type="project" value="TreeGrafter"/>
</dbReference>
<dbReference type="InterPro" id="IPR007863">
    <property type="entry name" value="Peptidase_M16_C"/>
</dbReference>
<dbReference type="InterPro" id="IPR001431">
    <property type="entry name" value="Pept_M16_Zn_BS"/>
</dbReference>
<evidence type="ECO:0000256" key="1">
    <source>
        <dbReference type="ARBA" id="ARBA00007261"/>
    </source>
</evidence>
<dbReference type="EMBL" id="LUEZ02000040">
    <property type="protein sequence ID" value="RDB26183.1"/>
    <property type="molecule type" value="Genomic_DNA"/>
</dbReference>
<dbReference type="GO" id="GO:0043171">
    <property type="term" value="P:peptide catabolic process"/>
    <property type="evidence" value="ECO:0007669"/>
    <property type="project" value="TreeGrafter"/>
</dbReference>
<evidence type="ECO:0000256" key="3">
    <source>
        <dbReference type="ARBA" id="ARBA00022723"/>
    </source>
</evidence>
<dbReference type="Pfam" id="PF05193">
    <property type="entry name" value="Peptidase_M16_C"/>
    <property type="match status" value="1"/>
</dbReference>
<dbReference type="InterPro" id="IPR054734">
    <property type="entry name" value="PqqF-like_C_4"/>
</dbReference>
<evidence type="ECO:0000256" key="7">
    <source>
        <dbReference type="RuleBase" id="RU004447"/>
    </source>
</evidence>
<evidence type="ECO:0000256" key="2">
    <source>
        <dbReference type="ARBA" id="ARBA00022670"/>
    </source>
</evidence>
<gene>
    <name evidence="13" type="ORF">Hypma_006094</name>
</gene>
<protein>
    <recommendedName>
        <fullName evidence="15">Insulin-degrading enzyme</fullName>
    </recommendedName>
</protein>
<evidence type="ECO:0000256" key="4">
    <source>
        <dbReference type="ARBA" id="ARBA00022801"/>
    </source>
</evidence>
<dbReference type="InterPro" id="IPR050626">
    <property type="entry name" value="Peptidase_M16"/>
</dbReference>
<dbReference type="InterPro" id="IPR011765">
    <property type="entry name" value="Pept_M16_N"/>
</dbReference>
<evidence type="ECO:0000256" key="8">
    <source>
        <dbReference type="SAM" id="MobiDB-lite"/>
    </source>
</evidence>
<reference evidence="13" key="1">
    <citation type="submission" date="2018-04" db="EMBL/GenBank/DDBJ databases">
        <title>Whole genome sequencing of Hypsizygus marmoreus.</title>
        <authorList>
            <person name="Choi I.-G."/>
            <person name="Min B."/>
            <person name="Kim J.-G."/>
            <person name="Kim S."/>
            <person name="Oh Y.-L."/>
            <person name="Kong W.-S."/>
            <person name="Park H."/>
            <person name="Jeong J."/>
            <person name="Song E.-S."/>
        </authorList>
    </citation>
    <scope>NUCLEOTIDE SEQUENCE [LARGE SCALE GENOMIC DNA]</scope>
    <source>
        <strain evidence="13">51987-8</strain>
    </source>
</reference>
<dbReference type="Pfam" id="PF00675">
    <property type="entry name" value="Peptidase_M16"/>
    <property type="match status" value="1"/>
</dbReference>
<evidence type="ECO:0000259" key="12">
    <source>
        <dbReference type="Pfam" id="PF22456"/>
    </source>
</evidence>
<dbReference type="PANTHER" id="PTHR43690">
    <property type="entry name" value="NARDILYSIN"/>
    <property type="match status" value="1"/>
</dbReference>
<dbReference type="FunCoup" id="A0A369K2V2">
    <property type="interactions" value="448"/>
</dbReference>
<evidence type="ECO:0000313" key="13">
    <source>
        <dbReference type="EMBL" id="RDB26183.1"/>
    </source>
</evidence>
<dbReference type="OrthoDB" id="3019995at2759"/>
<proteinExistence type="inferred from homology"/>
<comment type="similarity">
    <text evidence="1 7">Belongs to the peptidase M16 family.</text>
</comment>
<dbReference type="GO" id="GO:0005829">
    <property type="term" value="C:cytosol"/>
    <property type="evidence" value="ECO:0007669"/>
    <property type="project" value="TreeGrafter"/>
</dbReference>
<dbReference type="SUPFAM" id="SSF63411">
    <property type="entry name" value="LuxS/MPP-like metallohydrolase"/>
    <property type="match status" value="4"/>
</dbReference>
<evidence type="ECO:0000259" key="11">
    <source>
        <dbReference type="Pfam" id="PF16187"/>
    </source>
</evidence>
<dbReference type="Proteomes" id="UP000076154">
    <property type="component" value="Unassembled WGS sequence"/>
</dbReference>
<evidence type="ECO:0000313" key="14">
    <source>
        <dbReference type="Proteomes" id="UP000076154"/>
    </source>
</evidence>
<evidence type="ECO:0000256" key="5">
    <source>
        <dbReference type="ARBA" id="ARBA00022833"/>
    </source>
</evidence>
<feature type="domain" description="Peptidase M16 N-terminal" evidence="9">
    <location>
        <begin position="92"/>
        <end position="208"/>
    </location>
</feature>
<dbReference type="GO" id="GO:0005739">
    <property type="term" value="C:mitochondrion"/>
    <property type="evidence" value="ECO:0007669"/>
    <property type="project" value="TreeGrafter"/>
</dbReference>
<name>A0A369K2V2_HYPMA</name>
<dbReference type="GO" id="GO:0046872">
    <property type="term" value="F:metal ion binding"/>
    <property type="evidence" value="ECO:0007669"/>
    <property type="project" value="UniProtKB-KW"/>
</dbReference>
<feature type="domain" description="Peptidase M16 middle/third" evidence="11">
    <location>
        <begin position="486"/>
        <end position="771"/>
    </location>
</feature>
<feature type="non-terminal residue" evidence="13">
    <location>
        <position position="1"/>
    </location>
</feature>
<keyword evidence="6" id="KW-0482">Metalloprotease</keyword>
<dbReference type="InterPro" id="IPR011249">
    <property type="entry name" value="Metalloenz_LuxS/M16"/>
</dbReference>
<feature type="domain" description="Coenzyme PQQ synthesis protein F-like C-terminal lobe" evidence="12">
    <location>
        <begin position="880"/>
        <end position="977"/>
    </location>
</feature>
<dbReference type="PANTHER" id="PTHR43690:SF18">
    <property type="entry name" value="INSULIN-DEGRADING ENZYME-RELATED"/>
    <property type="match status" value="1"/>
</dbReference>
<evidence type="ECO:0008006" key="15">
    <source>
        <dbReference type="Google" id="ProtNLM"/>
    </source>
</evidence>
<keyword evidence="2" id="KW-0645">Protease</keyword>
<feature type="region of interest" description="Disordered" evidence="8">
    <location>
        <begin position="255"/>
        <end position="280"/>
    </location>
</feature>
<sequence length="1070" mass="120961">IGDRDKSIDLHRQAQYELYIIPKFENPDQPAHRPCQHSPPNLVARSCTMTWLRIDATQNRPGYDLFGKEIEKPVNDDRDYRLIRLENGLQALLVHDSATPISGACMNVGVGQLSDPDDLPGLAHFCEHMLFLGTEQYPGEGEYASYVAMNGGSSSATTMAWCTSYQFSVKFSALNGALSRFSAMFHSPLFAPSATLRELLAVDSEDKRNHQRDLARILHVIKSLSRPAHPWSRFGNGNAQSLTAFRNHSNDNSRAGSTFDLVDEDTSKIDEDDEGGEAGRETRRRLIEWWREQYCAGRMKLVILGRETVEELADLAVTLFSPVKNRGVEAYTVHSPPYEVSEHGTVVFVKSLNNMSSLELIFPIPPQSPHFQVKPVQFIGNIVASNHPGGLASYLKSKGWASRLSMTSFTPAEGLDTFAVQAELTPEGLSNTIIYALPVMSLKGTFHLAKYQDVAALIFSYIRILQNSPLPEYIYNELEQLSSLAFRFPHKSADVRLVLTDLAERLHSLYCPPELLLRLPYFGEWNETPVRELLNTLNPRDLLVVVAARHLDGVAPLGEWKQERWYKAEYKVTTMDEEFFRLLSHSPIVPEIGLPEPNTYVPTSINVAKQNVVEPLIEPILLRETPALQLWHKKDDQFWVPEGSITLRLISPIANKTPRHAIMTELYTDFLRPILDRDFYPAIAAGLHYEITKDSGALALRVSGFSEKLPLLLWSILDTMKHFSAHPESFPLYKTARHHSHESFEMSEPIIIGEYFCRYLVDPDVWTHKECRLELPALTVDEFNAHCIELLSRLHIRVLVHGNFGQEEAVDIMTKIESMLQVEPLDPSEIPRPRTLIIPDGSNYSWQGTVSNENEPNSSLIYFCHVANFEDRKTCALVALLAQIIQEPCFSQLRTVEQLGYLVWSRAAVWTPSVGLLFSIQGEHDPAYVEARLETFLENMAVRLHDLSNDEFRDHLTSLIEGQEKKPQNLEDERRRFAAPIKLGHTNFCIRQQYADCLRQVVLDDVIKLFMARVHPASTTRSKLSVHLRSRKLPLNDAVASLTAATIIHDASDFKSKLLLSQGSDVSNST</sequence>
<dbReference type="InterPro" id="IPR032632">
    <property type="entry name" value="Peptidase_M16_M"/>
</dbReference>